<reference evidence="1 2" key="1">
    <citation type="submission" date="2023-07" db="EMBL/GenBank/DDBJ databases">
        <title>Sorghum-associated microbial communities from plants grown in Nebraska, USA.</title>
        <authorList>
            <person name="Schachtman D."/>
        </authorList>
    </citation>
    <scope>NUCLEOTIDE SEQUENCE [LARGE SCALE GENOMIC DNA]</scope>
    <source>
        <strain evidence="1 2">BE190</strain>
    </source>
</reference>
<organism evidence="1 2">
    <name type="scientific">Cellvibrio fibrivorans</name>
    <dbReference type="NCBI Taxonomy" id="126350"/>
    <lineage>
        <taxon>Bacteria</taxon>
        <taxon>Pseudomonadati</taxon>
        <taxon>Pseudomonadota</taxon>
        <taxon>Gammaproteobacteria</taxon>
        <taxon>Cellvibrionales</taxon>
        <taxon>Cellvibrionaceae</taxon>
        <taxon>Cellvibrio</taxon>
    </lineage>
</organism>
<evidence type="ECO:0000313" key="1">
    <source>
        <dbReference type="EMBL" id="MDR7091283.1"/>
    </source>
</evidence>
<dbReference type="RefSeq" id="WP_310074450.1">
    <property type="nucleotide sequence ID" value="NZ_JAVDVX010000006.1"/>
</dbReference>
<gene>
    <name evidence="1" type="ORF">J2X05_003318</name>
</gene>
<name>A0ABU1V1Q9_9GAMM</name>
<evidence type="ECO:0000313" key="2">
    <source>
        <dbReference type="Proteomes" id="UP001253595"/>
    </source>
</evidence>
<dbReference type="Proteomes" id="UP001253595">
    <property type="component" value="Unassembled WGS sequence"/>
</dbReference>
<protein>
    <submittedName>
        <fullName evidence="1">Uncharacterized protein (DUF2141 family)</fullName>
    </submittedName>
</protein>
<dbReference type="EMBL" id="JAVDVX010000006">
    <property type="protein sequence ID" value="MDR7091283.1"/>
    <property type="molecule type" value="Genomic_DNA"/>
</dbReference>
<accession>A0ABU1V1Q9</accession>
<dbReference type="Pfam" id="PF09912">
    <property type="entry name" value="DUF2141"/>
    <property type="match status" value="1"/>
</dbReference>
<keyword evidence="2" id="KW-1185">Reference proteome</keyword>
<dbReference type="InterPro" id="IPR018673">
    <property type="entry name" value="DUF2141"/>
</dbReference>
<sequence>MRINTGVFAVVAAIIALPTFAHELTLNVINIKSVKGNLLVAVYDKEEHYTANSNWVAAKQVKVSGTTILLDFADLPAGNYAIKLFQDENENNQIDIGVNGIPTELYGFSNNGGSYGPPSFDEAKVVVDKATEIEIHLR</sequence>
<comment type="caution">
    <text evidence="1">The sequence shown here is derived from an EMBL/GenBank/DDBJ whole genome shotgun (WGS) entry which is preliminary data.</text>
</comment>
<proteinExistence type="predicted"/>